<evidence type="ECO:0000256" key="2">
    <source>
        <dbReference type="ARBA" id="ARBA00023136"/>
    </source>
</evidence>
<dbReference type="RefSeq" id="WP_035602445.1">
    <property type="nucleotide sequence ID" value="NZ_ARYM01000037.1"/>
</dbReference>
<keyword evidence="2 4" id="KW-0472">Membrane</keyword>
<dbReference type="PRINTS" id="PR01023">
    <property type="entry name" value="NAFLGMOTY"/>
</dbReference>
<keyword evidence="8" id="KW-1185">Reference proteome</keyword>
<dbReference type="PROSITE" id="PS51123">
    <property type="entry name" value="OMPA_2"/>
    <property type="match status" value="1"/>
</dbReference>
<dbReference type="EMBL" id="ARYM01000037">
    <property type="protein sequence ID" value="KCZ96701.1"/>
    <property type="molecule type" value="Genomic_DNA"/>
</dbReference>
<dbReference type="CDD" id="cd07185">
    <property type="entry name" value="OmpA_C-like"/>
    <property type="match status" value="1"/>
</dbReference>
<dbReference type="eggNOG" id="COG2885">
    <property type="taxonomic scope" value="Bacteria"/>
</dbReference>
<dbReference type="Proteomes" id="UP000027100">
    <property type="component" value="Unassembled WGS sequence"/>
</dbReference>
<comment type="subcellular location">
    <subcellularLocation>
        <location evidence="1">Cell outer membrane</location>
    </subcellularLocation>
</comment>
<name>A0A062VE10_9PROT</name>
<dbReference type="PRINTS" id="PR01021">
    <property type="entry name" value="OMPADOMAIN"/>
</dbReference>
<dbReference type="PANTHER" id="PTHR30329:SF21">
    <property type="entry name" value="LIPOPROTEIN YIAD-RELATED"/>
    <property type="match status" value="1"/>
</dbReference>
<dbReference type="STRING" id="1280954.HPO_18635"/>
<dbReference type="PATRIC" id="fig|1280954.3.peg.3748"/>
<evidence type="ECO:0000256" key="3">
    <source>
        <dbReference type="ARBA" id="ARBA00023237"/>
    </source>
</evidence>
<dbReference type="Gene3D" id="3.40.1520.20">
    <property type="match status" value="1"/>
</dbReference>
<dbReference type="InterPro" id="IPR050330">
    <property type="entry name" value="Bact_OuterMem_StrucFunc"/>
</dbReference>
<gene>
    <name evidence="7" type="ORF">HPO_18635</name>
</gene>
<feature type="domain" description="OmpA-like" evidence="6">
    <location>
        <begin position="273"/>
        <end position="389"/>
    </location>
</feature>
<comment type="caution">
    <text evidence="7">The sequence shown here is derived from an EMBL/GenBank/DDBJ whole genome shotgun (WGS) entry which is preliminary data.</text>
</comment>
<evidence type="ECO:0000256" key="4">
    <source>
        <dbReference type="PROSITE-ProRule" id="PRU00473"/>
    </source>
</evidence>
<feature type="transmembrane region" description="Helical" evidence="5">
    <location>
        <begin position="34"/>
        <end position="56"/>
    </location>
</feature>
<dbReference type="InterPro" id="IPR036737">
    <property type="entry name" value="OmpA-like_sf"/>
</dbReference>
<proteinExistence type="predicted"/>
<dbReference type="Pfam" id="PF00691">
    <property type="entry name" value="OmpA"/>
    <property type="match status" value="1"/>
</dbReference>
<sequence length="390" mass="40676">MSVDSSQSGLKSVLSARRYCRAEGAVLPFLPYGLVPVLGLAALLLFGWLVLAVTAVQGTARAAAERALAETGEGWAKVRASGQWITVEGNPPSAEAGQRALTAVRNATSQTWLGSARPVTRVTANFSASTPAQANSITTSPAVSADPEFLFRLTAGTLTLNGHVPTEALKTALGTRAESLKSPGHLQDVINRMTVTNGPSPTGFDTVAERGIDTLAQCETGTASFSALTFNFRCQADDDKVASIGAAVNAGLPLGAFGTVEILPIQAVASCEEELSHLLEAARIEFTPGSTVLNVASGPVLDLAARAAADCPGTLRVEGHTDNTGNPAFNDQLSLRRAEAVRAAMIARGVPPERLLAAGFGQSQPVGDNTTEDGRARNRRIEIRIVRPDE</sequence>
<evidence type="ECO:0000256" key="1">
    <source>
        <dbReference type="ARBA" id="ARBA00004442"/>
    </source>
</evidence>
<dbReference type="OrthoDB" id="5525824at2"/>
<organism evidence="7 8">
    <name type="scientific">Hyphomonas polymorpha PS728</name>
    <dbReference type="NCBI Taxonomy" id="1280954"/>
    <lineage>
        <taxon>Bacteria</taxon>
        <taxon>Pseudomonadati</taxon>
        <taxon>Pseudomonadota</taxon>
        <taxon>Alphaproteobacteria</taxon>
        <taxon>Hyphomonadales</taxon>
        <taxon>Hyphomonadaceae</taxon>
        <taxon>Hyphomonas</taxon>
    </lineage>
</organism>
<protein>
    <submittedName>
        <fullName evidence="7">OmpA family protein</fullName>
    </submittedName>
</protein>
<dbReference type="PANTHER" id="PTHR30329">
    <property type="entry name" value="STATOR ELEMENT OF FLAGELLAR MOTOR COMPLEX"/>
    <property type="match status" value="1"/>
</dbReference>
<evidence type="ECO:0000259" key="6">
    <source>
        <dbReference type="PROSITE" id="PS51123"/>
    </source>
</evidence>
<dbReference type="AlphaFoldDB" id="A0A062VE10"/>
<evidence type="ECO:0000256" key="5">
    <source>
        <dbReference type="SAM" id="Phobius"/>
    </source>
</evidence>
<dbReference type="Gene3D" id="3.30.1330.60">
    <property type="entry name" value="OmpA-like domain"/>
    <property type="match status" value="1"/>
</dbReference>
<keyword evidence="5" id="KW-1133">Transmembrane helix</keyword>
<accession>A0A062VE10</accession>
<evidence type="ECO:0000313" key="8">
    <source>
        <dbReference type="Proteomes" id="UP000027100"/>
    </source>
</evidence>
<keyword evidence="5" id="KW-0812">Transmembrane</keyword>
<reference evidence="7 8" key="1">
    <citation type="journal article" date="2014" name="Antonie Van Leeuwenhoek">
        <title>Hyphomonas beringensis sp. nov. and Hyphomonas chukchiensis sp. nov., isolated from surface seawater of the Bering Sea and Chukchi Sea.</title>
        <authorList>
            <person name="Li C."/>
            <person name="Lai Q."/>
            <person name="Li G."/>
            <person name="Dong C."/>
            <person name="Wang J."/>
            <person name="Liao Y."/>
            <person name="Shao Z."/>
        </authorList>
    </citation>
    <scope>NUCLEOTIDE SEQUENCE [LARGE SCALE GENOMIC DNA]</scope>
    <source>
        <strain evidence="7 8">PS728</strain>
    </source>
</reference>
<evidence type="ECO:0000313" key="7">
    <source>
        <dbReference type="EMBL" id="KCZ96701.1"/>
    </source>
</evidence>
<dbReference type="InterPro" id="IPR006664">
    <property type="entry name" value="OMP_bac"/>
</dbReference>
<dbReference type="GO" id="GO:0009279">
    <property type="term" value="C:cell outer membrane"/>
    <property type="evidence" value="ECO:0007669"/>
    <property type="project" value="UniProtKB-SubCell"/>
</dbReference>
<dbReference type="InterPro" id="IPR006665">
    <property type="entry name" value="OmpA-like"/>
</dbReference>
<dbReference type="SUPFAM" id="SSF103088">
    <property type="entry name" value="OmpA-like"/>
    <property type="match status" value="1"/>
</dbReference>
<keyword evidence="3" id="KW-0998">Cell outer membrane</keyword>